<evidence type="ECO:0008006" key="3">
    <source>
        <dbReference type="Google" id="ProtNLM"/>
    </source>
</evidence>
<organism evidence="1 2">
    <name type="scientific">Enemella dayhoffiae</name>
    <dbReference type="NCBI Taxonomy" id="2016507"/>
    <lineage>
        <taxon>Bacteria</taxon>
        <taxon>Bacillati</taxon>
        <taxon>Actinomycetota</taxon>
        <taxon>Actinomycetes</taxon>
        <taxon>Propionibacteriales</taxon>
        <taxon>Propionibacteriaceae</taxon>
        <taxon>Enemella</taxon>
    </lineage>
</organism>
<protein>
    <recommendedName>
        <fullName evidence="3">DUF4139 domain-containing protein</fullName>
    </recommendedName>
</protein>
<proteinExistence type="predicted"/>
<keyword evidence="2" id="KW-1185">Reference proteome</keyword>
<dbReference type="AlphaFoldDB" id="A0A255GN30"/>
<dbReference type="OrthoDB" id="580912at2"/>
<comment type="caution">
    <text evidence="1">The sequence shown here is derived from an EMBL/GenBank/DDBJ whole genome shotgun (WGS) entry which is preliminary data.</text>
</comment>
<reference evidence="1 2" key="1">
    <citation type="submission" date="2017-07" db="EMBL/GenBank/DDBJ databases">
        <title>Draft whole genome sequences of clinical Proprionibacteriaceae strains.</title>
        <authorList>
            <person name="Bernier A.-M."/>
            <person name="Bernard K."/>
            <person name="Domingo M.-C."/>
        </authorList>
    </citation>
    <scope>NUCLEOTIDE SEQUENCE [LARGE SCALE GENOMIC DNA]</scope>
    <source>
        <strain evidence="1 2">NML 130396</strain>
    </source>
</reference>
<evidence type="ECO:0000313" key="1">
    <source>
        <dbReference type="EMBL" id="OYO17225.1"/>
    </source>
</evidence>
<dbReference type="Proteomes" id="UP000216311">
    <property type="component" value="Unassembled WGS sequence"/>
</dbReference>
<dbReference type="EMBL" id="NMVQ01000046">
    <property type="protein sequence ID" value="OYO17225.1"/>
    <property type="molecule type" value="Genomic_DNA"/>
</dbReference>
<name>A0A255GN30_9ACTN</name>
<accession>A0A255GN30</accession>
<sequence>MEQPRPIDNHPDSDQPLRVTAVTVFRNGVGQFTHEGTISGDREVRLQVAPEAIDDLLQSLLVADPEGSAPQVRFPAKDPLERILASYSLDLTHADTLGQVLRQARGEAVTVTSTEQLSGRIIGVDTVTDPRGPEQTFLGLSTASGLRRLALGDLRSIRFDDEQVQADLDAALAAVAVHRSRDEREVVVQFRGTSERRVSLAYVRPMPVWKTAYRLSLTDDGYADLQGWAIVDNPTSTDLTEVSVSVVAGQPMSFTTNLAEPRHVDRPRVDPAVTENVVPTAYRQRAARAMAAPAPAAVQGEWMSSADLAAPAFAAPQRVGGGWGQELSADVRPEADAAQVGLEVAYTVREPVSIPRYSSAMIPILAERFPAARLSVLDPTVDADHPMRGLLLRNESELQLAAGPVTVFDGGYAGTAELQDFLPGDQQVLTHARDLAVTVHQGDDRPVQRRNETALVDGMVRTTTTQTAALVFELDSTAATDRLVMLIVPDVPGAELLSVGPEPLREGGQRRFGVFLRGRRGESGGDDPESIPVQVTGEAGERVSLEIAVRTVQHRDVAVASAPGVQLRLCLDHGELTEQQRGVLTDLAQVAAQRTTVEQELAEVQRHRGRISDDQERIRGNLNSLDHSSQLYQRYLATLNGQEDELVELWDTEQQLGERLQQLWARGTDLARQLSRAQ</sequence>
<gene>
    <name evidence="1" type="ORF">CGZ93_16765</name>
</gene>
<dbReference type="RefSeq" id="WP_094365304.1">
    <property type="nucleotide sequence ID" value="NZ_NMVQ01000046.1"/>
</dbReference>
<evidence type="ECO:0000313" key="2">
    <source>
        <dbReference type="Proteomes" id="UP000216311"/>
    </source>
</evidence>